<evidence type="ECO:0000259" key="2">
    <source>
        <dbReference type="SMART" id="SM00579"/>
    </source>
</evidence>
<dbReference type="SUPFAM" id="SSF52047">
    <property type="entry name" value="RNI-like"/>
    <property type="match status" value="1"/>
</dbReference>
<keyword evidence="1" id="KW-0472">Membrane</keyword>
<feature type="non-terminal residue" evidence="3">
    <location>
        <position position="1"/>
    </location>
</feature>
<dbReference type="Pfam" id="PF24758">
    <property type="entry name" value="LRR_At5g56370"/>
    <property type="match status" value="1"/>
</dbReference>
<name>A0AAU9SL09_THLAR</name>
<dbReference type="InterPro" id="IPR055411">
    <property type="entry name" value="LRR_FXL15/At3g58940/PEG3-like"/>
</dbReference>
<dbReference type="AlphaFoldDB" id="A0AAU9SL09"/>
<dbReference type="EMBL" id="OU466861">
    <property type="protein sequence ID" value="CAH2065665.1"/>
    <property type="molecule type" value="Genomic_DNA"/>
</dbReference>
<feature type="transmembrane region" description="Helical" evidence="1">
    <location>
        <begin position="20"/>
        <end position="42"/>
    </location>
</feature>
<reference evidence="3 4" key="1">
    <citation type="submission" date="2022-03" db="EMBL/GenBank/DDBJ databases">
        <authorList>
            <person name="Nunn A."/>
            <person name="Chopra R."/>
            <person name="Nunn A."/>
            <person name="Contreras Garrido A."/>
        </authorList>
    </citation>
    <scope>NUCLEOTIDE SEQUENCE [LARGE SCALE GENOMIC DNA]</scope>
</reference>
<protein>
    <recommendedName>
        <fullName evidence="2">FBD domain-containing protein</fullName>
    </recommendedName>
</protein>
<dbReference type="InterPro" id="IPR006566">
    <property type="entry name" value="FBD"/>
</dbReference>
<dbReference type="SUPFAM" id="SSF81383">
    <property type="entry name" value="F-box domain"/>
    <property type="match status" value="1"/>
</dbReference>
<proteinExistence type="predicted"/>
<dbReference type="Gene3D" id="3.80.10.10">
    <property type="entry name" value="Ribonuclease Inhibitor"/>
    <property type="match status" value="1"/>
</dbReference>
<dbReference type="SMART" id="SM00579">
    <property type="entry name" value="FBD"/>
    <property type="match status" value="1"/>
</dbReference>
<dbReference type="PANTHER" id="PTHR31900:SF28">
    <property type="entry name" value="FBD DOMAIN-CONTAINING PROTEIN"/>
    <property type="match status" value="1"/>
</dbReference>
<dbReference type="Pfam" id="PF08387">
    <property type="entry name" value="FBD"/>
    <property type="match status" value="1"/>
</dbReference>
<keyword evidence="1" id="KW-0812">Transmembrane</keyword>
<dbReference type="PANTHER" id="PTHR31900">
    <property type="entry name" value="F-BOX/RNI SUPERFAMILY PROTEIN-RELATED"/>
    <property type="match status" value="1"/>
</dbReference>
<accession>A0AAU9SL09</accession>
<feature type="non-terminal residue" evidence="3">
    <location>
        <position position="485"/>
    </location>
</feature>
<evidence type="ECO:0000256" key="1">
    <source>
        <dbReference type="SAM" id="Phobius"/>
    </source>
</evidence>
<feature type="domain" description="FBD" evidence="2">
    <location>
        <begin position="405"/>
        <end position="477"/>
    </location>
</feature>
<dbReference type="Pfam" id="PF00646">
    <property type="entry name" value="F-box"/>
    <property type="match status" value="1"/>
</dbReference>
<organism evidence="3 4">
    <name type="scientific">Thlaspi arvense</name>
    <name type="common">Field penny-cress</name>
    <dbReference type="NCBI Taxonomy" id="13288"/>
    <lineage>
        <taxon>Eukaryota</taxon>
        <taxon>Viridiplantae</taxon>
        <taxon>Streptophyta</taxon>
        <taxon>Embryophyta</taxon>
        <taxon>Tracheophyta</taxon>
        <taxon>Spermatophyta</taxon>
        <taxon>Magnoliopsida</taxon>
        <taxon>eudicotyledons</taxon>
        <taxon>Gunneridae</taxon>
        <taxon>Pentapetalae</taxon>
        <taxon>rosids</taxon>
        <taxon>malvids</taxon>
        <taxon>Brassicales</taxon>
        <taxon>Brassicaceae</taxon>
        <taxon>Thlaspideae</taxon>
        <taxon>Thlaspi</taxon>
    </lineage>
</organism>
<dbReference type="InterPro" id="IPR050232">
    <property type="entry name" value="FBL13/AtMIF1-like"/>
</dbReference>
<dbReference type="InterPro" id="IPR001810">
    <property type="entry name" value="F-box_dom"/>
</dbReference>
<keyword evidence="4" id="KW-1185">Reference proteome</keyword>
<dbReference type="InterPro" id="IPR053781">
    <property type="entry name" value="F-box_AtFBL13-like"/>
</dbReference>
<gene>
    <name evidence="3" type="ORF">TAV2_LOCUS16898</name>
</gene>
<dbReference type="CDD" id="cd22160">
    <property type="entry name" value="F-box_AtFBL13-like"/>
    <property type="match status" value="1"/>
</dbReference>
<keyword evidence="1" id="KW-1133">Transmembrane helix</keyword>
<evidence type="ECO:0000313" key="3">
    <source>
        <dbReference type="EMBL" id="CAH2065665.1"/>
    </source>
</evidence>
<sequence length="485" mass="55750">KTSSEVSSPIPLPFTIRAFLASWLCSPFFIFCLIISVFFVFVSTKTQSSVLQDMEKLSSESPDDLLLKILSFLPTKVAVSTSVLSKRWEFLWMDLSVLEYDDSILPKDRNDRLWKCNMMRPFIGRNMSLHRAPVIESFRINFNTAPFEPEDIKFWVANAVFCCVRELSINYSLNSIDRPIAYLPSSLYVCESLVSLKLEGRILVDVPRVAYIPSLKILSLRRVTYKVESILERLVYYCPVLEDLVVEESGDLEALVVISPSLQRLTLEIDIECYSYGIVINTPSLEYFKVTDNWNSDGEAYIPSYFIGIEDMHKLEEAYMDSKFFSIGDFLNKLTTPVTYDIIGEGIAFNQLEHLKLCSCQTDLSDLLIRLLEESPNLLELEIYRRYEHDPSEEPSVCWENSDPQCFLRSLQTFKWTSFGGSKNEIELVKYILRNACCLKTATILGLSSHDPKKKLEVMEELSLSSRGSTSCQLEFFCKVLNYYH</sequence>
<dbReference type="Proteomes" id="UP000836841">
    <property type="component" value="Chromosome 5"/>
</dbReference>
<evidence type="ECO:0000313" key="4">
    <source>
        <dbReference type="Proteomes" id="UP000836841"/>
    </source>
</evidence>
<dbReference type="InterPro" id="IPR032675">
    <property type="entry name" value="LRR_dom_sf"/>
</dbReference>
<dbReference type="InterPro" id="IPR036047">
    <property type="entry name" value="F-box-like_dom_sf"/>
</dbReference>